<gene>
    <name evidence="2" type="ORF">SCL_0525</name>
</gene>
<dbReference type="AlphaFoldDB" id="A0A1B4XDF1"/>
<organism evidence="2 3">
    <name type="scientific">Sulfuricaulis limicola</name>
    <dbReference type="NCBI Taxonomy" id="1620215"/>
    <lineage>
        <taxon>Bacteria</taxon>
        <taxon>Pseudomonadati</taxon>
        <taxon>Pseudomonadota</taxon>
        <taxon>Gammaproteobacteria</taxon>
        <taxon>Acidiferrobacterales</taxon>
        <taxon>Acidiferrobacteraceae</taxon>
        <taxon>Sulfuricaulis</taxon>
    </lineage>
</organism>
<evidence type="ECO:0000256" key="1">
    <source>
        <dbReference type="SAM" id="MobiDB-lite"/>
    </source>
</evidence>
<dbReference type="EMBL" id="AP014879">
    <property type="protein sequence ID" value="BAV32847.1"/>
    <property type="molecule type" value="Genomic_DNA"/>
</dbReference>
<dbReference type="Proteomes" id="UP000243180">
    <property type="component" value="Chromosome"/>
</dbReference>
<keyword evidence="3" id="KW-1185">Reference proteome</keyword>
<name>A0A1B4XDF1_9GAMM</name>
<dbReference type="KEGG" id="slim:SCL_0525"/>
<sequence length="108" mass="11682">MAQTMTDTTASAKTSRPSPSMPRPFKVARVEKTDAPDGGQGQDWYRYVLESGRSTITGHRCGSRKDVLAYATQCAEQLNTRGLTGQSIWSPRGRKPAAAIAAAPKENQ</sequence>
<protein>
    <submittedName>
        <fullName evidence="2">Uncharacterized protein</fullName>
    </submittedName>
</protein>
<feature type="region of interest" description="Disordered" evidence="1">
    <location>
        <begin position="1"/>
        <end position="42"/>
    </location>
</feature>
<feature type="compositionally biased region" description="Polar residues" evidence="1">
    <location>
        <begin position="1"/>
        <end position="18"/>
    </location>
</feature>
<feature type="compositionally biased region" description="Low complexity" evidence="1">
    <location>
        <begin position="97"/>
        <end position="108"/>
    </location>
</feature>
<feature type="region of interest" description="Disordered" evidence="1">
    <location>
        <begin position="85"/>
        <end position="108"/>
    </location>
</feature>
<reference evidence="2 3" key="1">
    <citation type="submission" date="2015-05" db="EMBL/GenBank/DDBJ databases">
        <title>Complete genome sequence of a sulfur-oxidizing gammaproteobacterium strain HA5.</title>
        <authorList>
            <person name="Miura A."/>
            <person name="Kojima H."/>
            <person name="Fukui M."/>
        </authorList>
    </citation>
    <scope>NUCLEOTIDE SEQUENCE [LARGE SCALE GENOMIC DNA]</scope>
    <source>
        <strain evidence="2 3">HA5</strain>
    </source>
</reference>
<accession>A0A1B4XDF1</accession>
<evidence type="ECO:0000313" key="3">
    <source>
        <dbReference type="Proteomes" id="UP000243180"/>
    </source>
</evidence>
<dbReference type="InParanoid" id="A0A1B4XDF1"/>
<evidence type="ECO:0000313" key="2">
    <source>
        <dbReference type="EMBL" id="BAV32847.1"/>
    </source>
</evidence>
<proteinExistence type="predicted"/>